<dbReference type="STRING" id="670307.HYPDE_23933"/>
<keyword evidence="10" id="KW-1185">Reference proteome</keyword>
<dbReference type="InterPro" id="IPR050790">
    <property type="entry name" value="ExbB/TolQ_transport"/>
</dbReference>
<protein>
    <submittedName>
        <fullName evidence="9">MotA/TolQ/ExbB proton channel</fullName>
    </submittedName>
</protein>
<keyword evidence="6" id="KW-0653">Protein transport</keyword>
<dbReference type="InterPro" id="IPR002898">
    <property type="entry name" value="MotA_ExbB_proton_chnl"/>
</dbReference>
<evidence type="ECO:0000256" key="2">
    <source>
        <dbReference type="ARBA" id="ARBA00022475"/>
    </source>
</evidence>
<evidence type="ECO:0000256" key="3">
    <source>
        <dbReference type="ARBA" id="ARBA00022692"/>
    </source>
</evidence>
<evidence type="ECO:0000259" key="8">
    <source>
        <dbReference type="Pfam" id="PF01618"/>
    </source>
</evidence>
<accession>N0B2S6</accession>
<keyword evidence="5 7" id="KW-0472">Membrane</keyword>
<evidence type="ECO:0000313" key="10">
    <source>
        <dbReference type="Proteomes" id="UP000005952"/>
    </source>
</evidence>
<dbReference type="GO" id="GO:0005886">
    <property type="term" value="C:plasma membrane"/>
    <property type="evidence" value="ECO:0007669"/>
    <property type="project" value="UniProtKB-SubCell"/>
</dbReference>
<evidence type="ECO:0000256" key="5">
    <source>
        <dbReference type="ARBA" id="ARBA00023136"/>
    </source>
</evidence>
<organism evidence="9 10">
    <name type="scientific">Hyphomicrobium denitrificans 1NES1</name>
    <dbReference type="NCBI Taxonomy" id="670307"/>
    <lineage>
        <taxon>Bacteria</taxon>
        <taxon>Pseudomonadati</taxon>
        <taxon>Pseudomonadota</taxon>
        <taxon>Alphaproteobacteria</taxon>
        <taxon>Hyphomicrobiales</taxon>
        <taxon>Hyphomicrobiaceae</taxon>
        <taxon>Hyphomicrobium</taxon>
    </lineage>
</organism>
<comment type="subcellular location">
    <subcellularLocation>
        <location evidence="1">Cell membrane</location>
        <topology evidence="1">Multi-pass membrane protein</topology>
    </subcellularLocation>
    <subcellularLocation>
        <location evidence="6">Membrane</location>
        <topology evidence="6">Multi-pass membrane protein</topology>
    </subcellularLocation>
</comment>
<feature type="transmembrane region" description="Helical" evidence="7">
    <location>
        <begin position="122"/>
        <end position="145"/>
    </location>
</feature>
<dbReference type="AlphaFoldDB" id="N0B2S6"/>
<evidence type="ECO:0000256" key="7">
    <source>
        <dbReference type="SAM" id="Phobius"/>
    </source>
</evidence>
<feature type="transmembrane region" description="Helical" evidence="7">
    <location>
        <begin position="165"/>
        <end position="187"/>
    </location>
</feature>
<evidence type="ECO:0000256" key="6">
    <source>
        <dbReference type="RuleBase" id="RU004057"/>
    </source>
</evidence>
<evidence type="ECO:0000256" key="4">
    <source>
        <dbReference type="ARBA" id="ARBA00022989"/>
    </source>
</evidence>
<dbReference type="PANTHER" id="PTHR30625:SF3">
    <property type="entry name" value="TOL-PAL SYSTEM PROTEIN TOLQ"/>
    <property type="match status" value="1"/>
</dbReference>
<dbReference type="EMBL" id="CP005587">
    <property type="protein sequence ID" value="AGK56472.1"/>
    <property type="molecule type" value="Genomic_DNA"/>
</dbReference>
<dbReference type="KEGG" id="hdt:HYPDE_23933"/>
<feature type="transmembrane region" description="Helical" evidence="7">
    <location>
        <begin position="21"/>
        <end position="42"/>
    </location>
</feature>
<dbReference type="HOGENOM" id="CLU_053325_2_2_5"/>
<reference evidence="9 10" key="1">
    <citation type="journal article" date="2013" name="Genome Announc.">
        <title>Genome sequences for three denitrifying bacterial strains isolated from a uranium- and nitrate-contaminated subsurface environment.</title>
        <authorList>
            <person name="Venkatramanan R."/>
            <person name="Prakash O."/>
            <person name="Woyke T."/>
            <person name="Chain P."/>
            <person name="Goodwin L.A."/>
            <person name="Watson D."/>
            <person name="Brooks S."/>
            <person name="Kostka J.E."/>
            <person name="Green S.J."/>
        </authorList>
    </citation>
    <scope>NUCLEOTIDE SEQUENCE [LARGE SCALE GENOMIC DNA]</scope>
    <source>
        <strain evidence="9 10">1NES1</strain>
    </source>
</reference>
<dbReference type="GO" id="GO:0017038">
    <property type="term" value="P:protein import"/>
    <property type="evidence" value="ECO:0007669"/>
    <property type="project" value="TreeGrafter"/>
</dbReference>
<keyword evidence="6" id="KW-0813">Transport</keyword>
<keyword evidence="3 7" id="KW-0812">Transmembrane</keyword>
<dbReference type="Proteomes" id="UP000005952">
    <property type="component" value="Chromosome"/>
</dbReference>
<evidence type="ECO:0000256" key="1">
    <source>
        <dbReference type="ARBA" id="ARBA00004651"/>
    </source>
</evidence>
<gene>
    <name evidence="9" type="ORF">HYPDE_23933</name>
</gene>
<dbReference type="eggNOG" id="COG0811">
    <property type="taxonomic scope" value="Bacteria"/>
</dbReference>
<proteinExistence type="inferred from homology"/>
<comment type="similarity">
    <text evidence="6">Belongs to the exbB/tolQ family.</text>
</comment>
<dbReference type="Pfam" id="PF01618">
    <property type="entry name" value="MotA_ExbB"/>
    <property type="match status" value="1"/>
</dbReference>
<evidence type="ECO:0000313" key="9">
    <source>
        <dbReference type="EMBL" id="AGK56472.1"/>
    </source>
</evidence>
<keyword evidence="2" id="KW-1003">Cell membrane</keyword>
<keyword evidence="4 7" id="KW-1133">Transmembrane helix</keyword>
<feature type="domain" description="MotA/TolQ/ExbB proton channel" evidence="8">
    <location>
        <begin position="95"/>
        <end position="194"/>
    </location>
</feature>
<dbReference type="PANTHER" id="PTHR30625">
    <property type="entry name" value="PROTEIN TOLQ"/>
    <property type="match status" value="1"/>
</dbReference>
<name>N0B2S6_9HYPH</name>
<sequence length="221" mass="23260">MAEEIAGRDLSILGLFHHADIVVKCIIIGLLSASVVCWAMTFEKLIRVWLVNREIKQLEKSGQTGTLPAAKSSGLVRAIIDAARTEWTEGARDGSTGEVRDRLELAMRSATKRQLKSIEQGLPFLATLGSAAPFVGLFGTVWGIMNSFTAIAQSKDTSLAVVAPGIAEALFATAVGLAAAIPAVVFYNQITVALGRAADRVAPAIVGLARSLSRGGVEGMN</sequence>